<name>A0A0V0WSE1_TRIPS</name>
<dbReference type="EMBL" id="JYDU01000868">
    <property type="protein sequence ID" value="KRX78446.1"/>
    <property type="molecule type" value="Genomic_DNA"/>
</dbReference>
<evidence type="ECO:0008006" key="3">
    <source>
        <dbReference type="Google" id="ProtNLM"/>
    </source>
</evidence>
<protein>
    <recommendedName>
        <fullName evidence="3">Fibronectin type-III domain-containing protein</fullName>
    </recommendedName>
</protein>
<gene>
    <name evidence="1" type="ORF">T4E_3678</name>
</gene>
<dbReference type="Proteomes" id="UP000054815">
    <property type="component" value="Unassembled WGS sequence"/>
</dbReference>
<organism evidence="1 2">
    <name type="scientific">Trichinella pseudospiralis</name>
    <name type="common">Parasitic roundworm</name>
    <dbReference type="NCBI Taxonomy" id="6337"/>
    <lineage>
        <taxon>Eukaryota</taxon>
        <taxon>Metazoa</taxon>
        <taxon>Ecdysozoa</taxon>
        <taxon>Nematoda</taxon>
        <taxon>Enoplea</taxon>
        <taxon>Dorylaimia</taxon>
        <taxon>Trichinellida</taxon>
        <taxon>Trichinellidae</taxon>
        <taxon>Trichinella</taxon>
    </lineage>
</organism>
<dbReference type="SUPFAM" id="SSF49265">
    <property type="entry name" value="Fibronectin type III"/>
    <property type="match status" value="1"/>
</dbReference>
<dbReference type="InterPro" id="IPR036116">
    <property type="entry name" value="FN3_sf"/>
</dbReference>
<reference evidence="1 2" key="1">
    <citation type="submission" date="2015-01" db="EMBL/GenBank/DDBJ databases">
        <title>Evolution of Trichinella species and genotypes.</title>
        <authorList>
            <person name="Korhonen P.K."/>
            <person name="Edoardo P."/>
            <person name="Giuseppe L.R."/>
            <person name="Gasser R.B."/>
        </authorList>
    </citation>
    <scope>NUCLEOTIDE SEQUENCE [LARGE SCALE GENOMIC DNA]</scope>
    <source>
        <strain evidence="1">ISS141</strain>
    </source>
</reference>
<feature type="non-terminal residue" evidence="1">
    <location>
        <position position="111"/>
    </location>
</feature>
<comment type="caution">
    <text evidence="1">The sequence shown here is derived from an EMBL/GenBank/DDBJ whole genome shotgun (WGS) entry which is preliminary data.</text>
</comment>
<proteinExistence type="predicted"/>
<accession>A0A0V0WSE1</accession>
<evidence type="ECO:0000313" key="1">
    <source>
        <dbReference type="EMBL" id="KRX78446.1"/>
    </source>
</evidence>
<evidence type="ECO:0000313" key="2">
    <source>
        <dbReference type="Proteomes" id="UP000054815"/>
    </source>
</evidence>
<dbReference type="AlphaFoldDB" id="A0A0V0WSE1"/>
<sequence>MVYRQAGIDQLSFVYSGLTAGRRYLLRVRACLSVEHCSNWAELSGTTYSSWPEDNDQDQQRQFSLFSLDQAVLRFDLAGNVRDSMQPPEQPIQFITMADRAGGIFTVGDSV</sequence>